<protein>
    <submittedName>
        <fullName evidence="1">Uncharacterized protein</fullName>
    </submittedName>
</protein>
<dbReference type="PANTHER" id="PTHR46137:SF3">
    <property type="entry name" value="OS05G0310600 PROTEIN"/>
    <property type="match status" value="1"/>
</dbReference>
<organism evidence="1 2">
    <name type="scientific">Symbiodinium pilosum</name>
    <name type="common">Dinoflagellate</name>
    <dbReference type="NCBI Taxonomy" id="2952"/>
    <lineage>
        <taxon>Eukaryota</taxon>
        <taxon>Sar</taxon>
        <taxon>Alveolata</taxon>
        <taxon>Dinophyceae</taxon>
        <taxon>Suessiales</taxon>
        <taxon>Symbiodiniaceae</taxon>
        <taxon>Symbiodinium</taxon>
    </lineage>
</organism>
<dbReference type="EMBL" id="CAJNIZ010044160">
    <property type="protein sequence ID" value="CAE7680283.1"/>
    <property type="molecule type" value="Genomic_DNA"/>
</dbReference>
<name>A0A812WNB5_SYMPI</name>
<evidence type="ECO:0000313" key="1">
    <source>
        <dbReference type="EMBL" id="CAE7680283.1"/>
    </source>
</evidence>
<keyword evidence="2" id="KW-1185">Reference proteome</keyword>
<sequence length="317" mass="34379">MGWTYNLHGIVVHTQPCAEDCVHDNLNCCAVVRFKLPGDREPARIELCSLAAFAQGREVHTCRYGVTHAEFLLYRSGTCSTQSEDPKPLTVLRALSVVNLGDVGDEVEYNLLSKNSELLARWCKLGEASGVRRFLSTETARSLQTSHGRLIRLGLVAAAASAGTLAFAKGALSSGLGASALADAAVAGSSATSAALKLKGTFLQLARGSLTPSRAQQALFHARDAAERMGLRQVVFPQPQPSLSSEEHFKFQRHFLVACIEVWLAELPAHAPEEVRRLDSASYRQMAEILVDVLEAGEPSNSRQCAELVENFFQTWG</sequence>
<dbReference type="AlphaFoldDB" id="A0A812WNB5"/>
<dbReference type="OrthoDB" id="421951at2759"/>
<evidence type="ECO:0000313" key="2">
    <source>
        <dbReference type="Proteomes" id="UP000649617"/>
    </source>
</evidence>
<dbReference type="Proteomes" id="UP000649617">
    <property type="component" value="Unassembled WGS sequence"/>
</dbReference>
<proteinExistence type="predicted"/>
<dbReference type="PANTHER" id="PTHR46137">
    <property type="entry name" value="OS05G0310600 PROTEIN"/>
    <property type="match status" value="1"/>
</dbReference>
<reference evidence="1" key="1">
    <citation type="submission" date="2021-02" db="EMBL/GenBank/DDBJ databases">
        <authorList>
            <person name="Dougan E. K."/>
            <person name="Rhodes N."/>
            <person name="Thang M."/>
            <person name="Chan C."/>
        </authorList>
    </citation>
    <scope>NUCLEOTIDE SEQUENCE</scope>
</reference>
<accession>A0A812WNB5</accession>
<dbReference type="Gene3D" id="3.90.1720.10">
    <property type="entry name" value="endopeptidase domain like (from Nostoc punctiforme)"/>
    <property type="match status" value="1"/>
</dbReference>
<gene>
    <name evidence="1" type="ORF">SPIL2461_LOCUS18931</name>
</gene>
<comment type="caution">
    <text evidence="1">The sequence shown here is derived from an EMBL/GenBank/DDBJ whole genome shotgun (WGS) entry which is preliminary data.</text>
</comment>